<gene>
    <name evidence="3" type="ORF">EFA69_01470</name>
</gene>
<dbReference type="Gene3D" id="1.10.10.1110">
    <property type="entry name" value="Methyltransferase PG1098, N-terminal domain"/>
    <property type="match status" value="1"/>
</dbReference>
<feature type="domain" description="PG-1098 ferredoxin-like" evidence="2">
    <location>
        <begin position="279"/>
        <end position="322"/>
    </location>
</feature>
<protein>
    <submittedName>
        <fullName evidence="3">Uncharacterized protein</fullName>
    </submittedName>
</protein>
<evidence type="ECO:0000259" key="1">
    <source>
        <dbReference type="Pfam" id="PF18096"/>
    </source>
</evidence>
<dbReference type="Pfam" id="PF03602">
    <property type="entry name" value="Cons_hypoth95"/>
    <property type="match status" value="1"/>
</dbReference>
<feature type="domain" description="THUMP-like" evidence="1">
    <location>
        <begin position="323"/>
        <end position="393"/>
    </location>
</feature>
<dbReference type="RefSeq" id="WP_123131306.1">
    <property type="nucleotide sequence ID" value="NZ_RJJE01000001.1"/>
</dbReference>
<comment type="caution">
    <text evidence="3">The sequence shown here is derived from an EMBL/GenBank/DDBJ whole genome shotgun (WGS) entry which is preliminary data.</text>
</comment>
<dbReference type="OrthoDB" id="1000417at2"/>
<dbReference type="AlphaFoldDB" id="A0A3M9N739"/>
<dbReference type="Pfam" id="PF18096">
    <property type="entry name" value="Thump_like"/>
    <property type="match status" value="1"/>
</dbReference>
<proteinExistence type="predicted"/>
<reference evidence="3 4" key="1">
    <citation type="submission" date="2018-11" db="EMBL/GenBank/DDBJ databases">
        <title>Rufibacter latericius sp. nov., isolated from water in Baiyang Lake.</title>
        <authorList>
            <person name="Yang Y."/>
        </authorList>
    </citation>
    <scope>NUCLEOTIDE SEQUENCE [LARGE SCALE GENOMIC DNA]</scope>
    <source>
        <strain evidence="3 4">MCC P1</strain>
    </source>
</reference>
<dbReference type="SUPFAM" id="SSF53335">
    <property type="entry name" value="S-adenosyl-L-methionine-dependent methyltransferases"/>
    <property type="match status" value="1"/>
</dbReference>
<sequence length="395" mass="44975">MRVFSLEEQEFIFQHLQQDPAQLMLQAKRFPHLPMQELVSQIKARQKALQKLPTWAQNPAVVFPVMLSLEQSSSEVTAAYKAQLVQGQTLADLTGGLGVDSFHFSRQFAQVTHVEQNAELQQIAQYNFQLLGASNIKSVNIAAEDFLHQLEAPLDVIYLDPARRGHSQERVHLLQDCEPDVLRLLPVLRQKARYVLFKTAPMLDLDLALQELKEVVRVWIVAVQNEVKEVLYLIPAEAPQEAPLITAVNLRPGQEPLEVSFTQPDEENAQATYAEPQRYLYEPNTALLKAGAFKWLSVEYKLHKLHRNSHLYTSIELCETFPGRIFEIIAQPKANAKELHKLLPQKKANITVRNYPLTVAQLREKVKLKEGGSDYLFATTDLHNKPLLLLCQKVN</sequence>
<evidence type="ECO:0000313" key="3">
    <source>
        <dbReference type="EMBL" id="RNI33117.1"/>
    </source>
</evidence>
<dbReference type="Proteomes" id="UP000271010">
    <property type="component" value="Unassembled WGS sequence"/>
</dbReference>
<dbReference type="Pfam" id="PF22013">
    <property type="entry name" value="PG_1098_Fer"/>
    <property type="match status" value="1"/>
</dbReference>
<keyword evidence="4" id="KW-1185">Reference proteome</keyword>
<dbReference type="Gene3D" id="3.40.50.150">
    <property type="entry name" value="Vaccinia Virus protein VP39"/>
    <property type="match status" value="1"/>
</dbReference>
<dbReference type="InterPro" id="IPR054168">
    <property type="entry name" value="PG_1098_Fer"/>
</dbReference>
<accession>A0A3M9N739</accession>
<dbReference type="EMBL" id="RJJE01000001">
    <property type="protein sequence ID" value="RNI33117.1"/>
    <property type="molecule type" value="Genomic_DNA"/>
</dbReference>
<organism evidence="3 4">
    <name type="scientific">Rufibacter immobilis</name>
    <dbReference type="NCBI Taxonomy" id="1348778"/>
    <lineage>
        <taxon>Bacteria</taxon>
        <taxon>Pseudomonadati</taxon>
        <taxon>Bacteroidota</taxon>
        <taxon>Cytophagia</taxon>
        <taxon>Cytophagales</taxon>
        <taxon>Hymenobacteraceae</taxon>
        <taxon>Rufibacter</taxon>
    </lineage>
</organism>
<dbReference type="CDD" id="cd02440">
    <property type="entry name" value="AdoMet_MTases"/>
    <property type="match status" value="1"/>
</dbReference>
<evidence type="ECO:0000259" key="2">
    <source>
        <dbReference type="Pfam" id="PF22013"/>
    </source>
</evidence>
<evidence type="ECO:0000313" key="4">
    <source>
        <dbReference type="Proteomes" id="UP000271010"/>
    </source>
</evidence>
<dbReference type="InterPro" id="IPR029063">
    <property type="entry name" value="SAM-dependent_MTases_sf"/>
</dbReference>
<dbReference type="InterPro" id="IPR041497">
    <property type="entry name" value="Thump-like"/>
</dbReference>
<name>A0A3M9N739_9BACT</name>